<accession>A0A1V2IIY5</accession>
<dbReference type="Gene3D" id="3.10.450.50">
    <property type="match status" value="1"/>
</dbReference>
<dbReference type="InterPro" id="IPR007627">
    <property type="entry name" value="RNA_pol_sigma70_r2"/>
</dbReference>
<dbReference type="SUPFAM" id="SSF88946">
    <property type="entry name" value="Sigma2 domain of RNA polymerase sigma factors"/>
    <property type="match status" value="1"/>
</dbReference>
<keyword evidence="3" id="KW-0805">Transcription regulation</keyword>
<evidence type="ECO:0000256" key="3">
    <source>
        <dbReference type="ARBA" id="ARBA00023015"/>
    </source>
</evidence>
<evidence type="ECO:0000259" key="8">
    <source>
        <dbReference type="Pfam" id="PF08281"/>
    </source>
</evidence>
<dbReference type="AlphaFoldDB" id="A0A1V2IIY5"/>
<keyword evidence="10" id="KW-1185">Reference proteome</keyword>
<evidence type="ECO:0000256" key="1">
    <source>
        <dbReference type="ARBA" id="ARBA00010641"/>
    </source>
</evidence>
<protein>
    <submittedName>
        <fullName evidence="9">RNA polymerase subunit sigma-70</fullName>
    </submittedName>
</protein>
<dbReference type="GO" id="GO:0003677">
    <property type="term" value="F:DNA binding"/>
    <property type="evidence" value="ECO:0007669"/>
    <property type="project" value="InterPro"/>
</dbReference>
<dbReference type="SUPFAM" id="SSF88659">
    <property type="entry name" value="Sigma3 and sigma4 domains of RNA polymerase sigma factors"/>
    <property type="match status" value="1"/>
</dbReference>
<name>A0A1V2IIY5_9ACTN</name>
<evidence type="ECO:0000256" key="4">
    <source>
        <dbReference type="ARBA" id="ARBA00023082"/>
    </source>
</evidence>
<dbReference type="Gene3D" id="1.10.10.10">
    <property type="entry name" value="Winged helix-like DNA-binding domain superfamily/Winged helix DNA-binding domain"/>
    <property type="match status" value="1"/>
</dbReference>
<organism evidence="9 10">
    <name type="scientific">Pseudofrankia asymbiotica</name>
    <dbReference type="NCBI Taxonomy" id="1834516"/>
    <lineage>
        <taxon>Bacteria</taxon>
        <taxon>Bacillati</taxon>
        <taxon>Actinomycetota</taxon>
        <taxon>Actinomycetes</taxon>
        <taxon>Frankiales</taxon>
        <taxon>Frankiaceae</taxon>
        <taxon>Pseudofrankia</taxon>
    </lineage>
</organism>
<dbReference type="InterPro" id="IPR052704">
    <property type="entry name" value="ECF_Sigma-70_Domain"/>
</dbReference>
<reference evidence="10" key="1">
    <citation type="submission" date="2016-10" db="EMBL/GenBank/DDBJ databases">
        <title>Frankia sp. NRRL B-16386 Genome sequencing.</title>
        <authorList>
            <person name="Ghodhbane-Gtari F."/>
            <person name="Swanson E."/>
            <person name="Gueddou A."/>
            <person name="Hezbri K."/>
            <person name="Ktari K."/>
            <person name="Nouioui I."/>
            <person name="Morris K."/>
            <person name="Simpson S."/>
            <person name="Abebe-Akele F."/>
            <person name="Thomas K."/>
            <person name="Gtari M."/>
            <person name="Tisa L.S."/>
        </authorList>
    </citation>
    <scope>NUCLEOTIDE SEQUENCE [LARGE SCALE GENOMIC DNA]</scope>
    <source>
        <strain evidence="10">NRRL B-16386</strain>
    </source>
</reference>
<dbReference type="Proteomes" id="UP000188929">
    <property type="component" value="Unassembled WGS sequence"/>
</dbReference>
<evidence type="ECO:0000256" key="6">
    <source>
        <dbReference type="SAM" id="MobiDB-lite"/>
    </source>
</evidence>
<sequence length="330" mass="34648">MAAAEAEVAGTPDWLAGRFEENRPYLRSVAYRMLGSFAEADDAVQETWLRLARSDADGIDNLRGWLTTVVGRVCLNALRSRATRHEEPLEARLPDPVVTRPDDAAGPEQEAVLAESVGLALLVVLDTLSPPERLAFVLHDLFGVPFDEIAPMVGRSAQATRQLASRARRRVRGTATAAESPEAEAGTGDAGDAVNAAGGRAPADRARQREVVDAFFAAARGGDFEGLLAVLDPDVLLRADVGARVAPALAAAAGVRRGAREVAASALMFANPAAVLRPVLVNGLTGVVATVEGQPTGVMAFTVVGGRVTEIDAWSGPERLRHLDLAALDG</sequence>
<evidence type="ECO:0000313" key="9">
    <source>
        <dbReference type="EMBL" id="ONH32950.1"/>
    </source>
</evidence>
<keyword evidence="5" id="KW-0804">Transcription</keyword>
<dbReference type="OrthoDB" id="3211555at2"/>
<dbReference type="Pfam" id="PF04542">
    <property type="entry name" value="Sigma70_r2"/>
    <property type="match status" value="1"/>
</dbReference>
<comment type="subunit">
    <text evidence="2">Interacts transiently with the RNA polymerase catalytic core formed by RpoA, RpoB, RpoC and RpoZ (2 alpha, 1 beta, 1 beta' and 1 omega subunit) to form the RNA polymerase holoenzyme that can initiate transcription.</text>
</comment>
<keyword evidence="4" id="KW-0731">Sigma factor</keyword>
<dbReference type="NCBIfam" id="TIGR02937">
    <property type="entry name" value="sigma70-ECF"/>
    <property type="match status" value="1"/>
</dbReference>
<dbReference type="Gene3D" id="1.10.1740.10">
    <property type="match status" value="1"/>
</dbReference>
<dbReference type="InterPro" id="IPR013325">
    <property type="entry name" value="RNA_pol_sigma_r2"/>
</dbReference>
<dbReference type="GO" id="GO:0006352">
    <property type="term" value="P:DNA-templated transcription initiation"/>
    <property type="evidence" value="ECO:0007669"/>
    <property type="project" value="InterPro"/>
</dbReference>
<feature type="region of interest" description="Disordered" evidence="6">
    <location>
        <begin position="164"/>
        <end position="202"/>
    </location>
</feature>
<dbReference type="InterPro" id="IPR036388">
    <property type="entry name" value="WH-like_DNA-bd_sf"/>
</dbReference>
<evidence type="ECO:0000256" key="2">
    <source>
        <dbReference type="ARBA" id="ARBA00011344"/>
    </source>
</evidence>
<proteinExistence type="inferred from homology"/>
<comment type="caution">
    <text evidence="9">The sequence shown here is derived from an EMBL/GenBank/DDBJ whole genome shotgun (WGS) entry which is preliminary data.</text>
</comment>
<dbReference type="STRING" id="1834516.BL253_03485"/>
<feature type="compositionally biased region" description="Low complexity" evidence="6">
    <location>
        <begin position="173"/>
        <end position="201"/>
    </location>
</feature>
<evidence type="ECO:0000256" key="5">
    <source>
        <dbReference type="ARBA" id="ARBA00023163"/>
    </source>
</evidence>
<dbReference type="PANTHER" id="PTHR30173">
    <property type="entry name" value="SIGMA 19 FACTOR"/>
    <property type="match status" value="1"/>
</dbReference>
<dbReference type="Pfam" id="PF08281">
    <property type="entry name" value="Sigma70_r4_2"/>
    <property type="match status" value="1"/>
</dbReference>
<dbReference type="PANTHER" id="PTHR30173:SF43">
    <property type="entry name" value="ECF RNA POLYMERASE SIGMA FACTOR SIGI-RELATED"/>
    <property type="match status" value="1"/>
</dbReference>
<comment type="similarity">
    <text evidence="1">Belongs to the sigma-70 factor family. ECF subfamily.</text>
</comment>
<dbReference type="RefSeq" id="WP_076813752.1">
    <property type="nucleotide sequence ID" value="NZ_MOMC01000008.1"/>
</dbReference>
<dbReference type="SUPFAM" id="SSF54427">
    <property type="entry name" value="NTF2-like"/>
    <property type="match status" value="1"/>
</dbReference>
<dbReference type="InterPro" id="IPR013249">
    <property type="entry name" value="RNA_pol_sigma70_r4_t2"/>
</dbReference>
<evidence type="ECO:0000259" key="7">
    <source>
        <dbReference type="Pfam" id="PF04542"/>
    </source>
</evidence>
<dbReference type="InterPro" id="IPR013324">
    <property type="entry name" value="RNA_pol_sigma_r3/r4-like"/>
</dbReference>
<feature type="domain" description="RNA polymerase sigma-70 region 2" evidence="7">
    <location>
        <begin position="19"/>
        <end position="82"/>
    </location>
</feature>
<gene>
    <name evidence="9" type="ORF">BL253_03485</name>
</gene>
<evidence type="ECO:0000313" key="10">
    <source>
        <dbReference type="Proteomes" id="UP000188929"/>
    </source>
</evidence>
<dbReference type="InterPro" id="IPR032710">
    <property type="entry name" value="NTF2-like_dom_sf"/>
</dbReference>
<dbReference type="EMBL" id="MOMC01000008">
    <property type="protein sequence ID" value="ONH32950.1"/>
    <property type="molecule type" value="Genomic_DNA"/>
</dbReference>
<dbReference type="GO" id="GO:0016987">
    <property type="term" value="F:sigma factor activity"/>
    <property type="evidence" value="ECO:0007669"/>
    <property type="project" value="UniProtKB-KW"/>
</dbReference>
<dbReference type="InterPro" id="IPR014284">
    <property type="entry name" value="RNA_pol_sigma-70_dom"/>
</dbReference>
<feature type="domain" description="RNA polymerase sigma factor 70 region 4 type 2" evidence="8">
    <location>
        <begin position="120"/>
        <end position="170"/>
    </location>
</feature>